<proteinExistence type="predicted"/>
<dbReference type="RefSeq" id="WP_061263628.1">
    <property type="nucleotide sequence ID" value="NZ_BCSZ01000025.1"/>
</dbReference>
<evidence type="ECO:0000256" key="1">
    <source>
        <dbReference type="SAM" id="MobiDB-lite"/>
    </source>
</evidence>
<sequence>MAPKGNHKSLAGSFGGAAPTPERGSKLQGLLNAASNRGLAAVPDTAQPDPNPAQPEAQPESPPQPTETAATPETANPTTETATRERRTKKAGTSAPPPASSVYLTHETYKRLQTTSRSKIKSYAQIVQDAFAGIAKEAEDTGKTPADVLKGLFQTPETDDPWLMPSSVSRAKSEAPLTEARISFSAAQRQWIENKMTMVNVNSFSEFVARILEHHLPVDKRRRRAAAK</sequence>
<reference evidence="3" key="2">
    <citation type="submission" date="2016-02" db="EMBL/GenBank/DDBJ databases">
        <title>Draft genome sequence of five rapidly growing Mycobacterium species.</title>
        <authorList>
            <person name="Katahira K."/>
            <person name="Gotou Y."/>
            <person name="Iida K."/>
            <person name="Ogura Y."/>
            <person name="Hayashi T."/>
        </authorList>
    </citation>
    <scope>NUCLEOTIDE SEQUENCE [LARGE SCALE GENOMIC DNA]</scope>
    <source>
        <strain evidence="3">JCM6368</strain>
    </source>
</reference>
<dbReference type="AlphaFoldDB" id="A0A100WR10"/>
<name>A0A100WR10_MYCFO</name>
<reference evidence="2 3" key="1">
    <citation type="journal article" date="2016" name="Genome Announc.">
        <title>Draft Genome Sequences of Five Rapidly Growing Mycobacterium Species, M. thermoresistibile, M. fortuitum subsp. acetamidolyticum, M. canariasense, M. brisbanense, and M. novocastrense.</title>
        <authorList>
            <person name="Katahira K."/>
            <person name="Ogura Y."/>
            <person name="Gotoh Y."/>
            <person name="Hayashi T."/>
        </authorList>
    </citation>
    <scope>NUCLEOTIDE SEQUENCE [LARGE SCALE GENOMIC DNA]</scope>
    <source>
        <strain evidence="2 3">JCM6368</strain>
    </source>
</reference>
<dbReference type="Proteomes" id="UP000069705">
    <property type="component" value="Unassembled WGS sequence"/>
</dbReference>
<organism evidence="2 3">
    <name type="scientific">Mycolicibacterium fortuitum subsp. acetamidolyticum</name>
    <dbReference type="NCBI Taxonomy" id="144550"/>
    <lineage>
        <taxon>Bacteria</taxon>
        <taxon>Bacillati</taxon>
        <taxon>Actinomycetota</taxon>
        <taxon>Actinomycetes</taxon>
        <taxon>Mycobacteriales</taxon>
        <taxon>Mycobacteriaceae</taxon>
        <taxon>Mycolicibacterium</taxon>
    </lineage>
</organism>
<feature type="compositionally biased region" description="Low complexity" evidence="1">
    <location>
        <begin position="66"/>
        <end position="81"/>
    </location>
</feature>
<protein>
    <submittedName>
        <fullName evidence="2">Uncharacterized protein</fullName>
    </submittedName>
</protein>
<gene>
    <name evidence="2" type="ORF">RMCFA_2636</name>
</gene>
<comment type="caution">
    <text evidence="2">The sequence shown here is derived from an EMBL/GenBank/DDBJ whole genome shotgun (WGS) entry which is preliminary data.</text>
</comment>
<accession>A0A100WR10</accession>
<evidence type="ECO:0000313" key="2">
    <source>
        <dbReference type="EMBL" id="GAT02524.1"/>
    </source>
</evidence>
<evidence type="ECO:0000313" key="3">
    <source>
        <dbReference type="Proteomes" id="UP000069705"/>
    </source>
</evidence>
<feature type="region of interest" description="Disordered" evidence="1">
    <location>
        <begin position="1"/>
        <end position="104"/>
    </location>
</feature>
<dbReference type="EMBL" id="BCSZ01000025">
    <property type="protein sequence ID" value="GAT02524.1"/>
    <property type="molecule type" value="Genomic_DNA"/>
</dbReference>